<feature type="binding site" description="covalent" evidence="13">
    <location>
        <position position="70"/>
    </location>
    <ligand>
        <name>heme</name>
        <dbReference type="ChEBI" id="CHEBI:30413"/>
        <label>2</label>
    </ligand>
</feature>
<feature type="binding site" description="covalent" evidence="13">
    <location>
        <position position="123"/>
    </location>
    <ligand>
        <name>heme</name>
        <dbReference type="ChEBI" id="CHEBI:30413"/>
        <label>3</label>
    </ligand>
</feature>
<evidence type="ECO:0000256" key="5">
    <source>
        <dbReference type="ARBA" id="ARBA00022617"/>
    </source>
</evidence>
<dbReference type="PIRSF" id="PIRSF000013">
    <property type="entry name" value="4_hem_cytochrm_NapC"/>
    <property type="match status" value="1"/>
</dbReference>
<organism evidence="17 18">
    <name type="scientific">Desulforapulum autotrophicum (strain ATCC 43914 / DSM 3382 / VKM B-1955 / HRM2)</name>
    <name type="common">Desulfobacterium autotrophicum</name>
    <dbReference type="NCBI Taxonomy" id="177437"/>
    <lineage>
        <taxon>Bacteria</taxon>
        <taxon>Pseudomonadati</taxon>
        <taxon>Thermodesulfobacteriota</taxon>
        <taxon>Desulfobacteria</taxon>
        <taxon>Desulfobacterales</taxon>
        <taxon>Desulfobacteraceae</taxon>
        <taxon>Desulforapulum</taxon>
    </lineage>
</organism>
<dbReference type="PANTHER" id="PTHR30333:SF1">
    <property type="entry name" value="CYTOCHROME C-TYPE PROTEIN NAPC"/>
    <property type="match status" value="1"/>
</dbReference>
<keyword evidence="9 15" id="KW-1133">Transmembrane helix</keyword>
<evidence type="ECO:0000256" key="15">
    <source>
        <dbReference type="SAM" id="Phobius"/>
    </source>
</evidence>
<feature type="binding site" evidence="13">
    <location>
        <position position="92"/>
    </location>
    <ligand>
        <name>a menaquinol</name>
        <dbReference type="ChEBI" id="CHEBI:18151"/>
    </ligand>
</feature>
<dbReference type="PANTHER" id="PTHR30333">
    <property type="entry name" value="CYTOCHROME C-TYPE PROTEIN"/>
    <property type="match status" value="1"/>
</dbReference>
<sequence length="174" mass="20060">MKKYFKAILLVAVGFVIAFPVFLMTNFAMLKTSTPEFCSSCHEIQPAYHEWKTSSHANNRRGVVAVCMDCHLPPPEKTIKFLYGKTYHGLKDVVGHFLGDEYDRLENRKAASLSMDNNNCLGCHQNLLYISNRRGGMLAHRSVLYPRAGYEKRCTECHENLVHNRAEFYQYKTF</sequence>
<dbReference type="Gene3D" id="1.10.3820.10">
    <property type="entry name" value="Di-heme elbow motif domain"/>
    <property type="match status" value="1"/>
</dbReference>
<dbReference type="STRING" id="177437.HRM2_00880"/>
<protein>
    <recommendedName>
        <fullName evidence="12">Cytochrome c-type protein</fullName>
    </recommendedName>
</protein>
<feature type="binding site" description="axial binding residue" evidence="14">
    <location>
        <position position="158"/>
    </location>
    <ligand>
        <name>heme</name>
        <dbReference type="ChEBI" id="CHEBI:30413"/>
        <label>4</label>
    </ligand>
    <ligandPart>
        <name>Fe</name>
        <dbReference type="ChEBI" id="CHEBI:18248"/>
    </ligandPart>
</feature>
<evidence type="ECO:0000256" key="9">
    <source>
        <dbReference type="ARBA" id="ARBA00022989"/>
    </source>
</evidence>
<dbReference type="InterPro" id="IPR051174">
    <property type="entry name" value="Cytochrome_c-type_ET"/>
</dbReference>
<dbReference type="GO" id="GO:0009055">
    <property type="term" value="F:electron transfer activity"/>
    <property type="evidence" value="ECO:0007669"/>
    <property type="project" value="TreeGrafter"/>
</dbReference>
<evidence type="ECO:0000313" key="18">
    <source>
        <dbReference type="Proteomes" id="UP000000442"/>
    </source>
</evidence>
<feature type="binding site" description="covalent" evidence="13">
    <location>
        <position position="41"/>
    </location>
    <ligand>
        <name>heme</name>
        <dbReference type="ChEBI" id="CHEBI:30413"/>
        <label>1</label>
    </ligand>
</feature>
<dbReference type="InterPro" id="IPR038266">
    <property type="entry name" value="NapC/NirT_cytc_sf"/>
</dbReference>
<dbReference type="GO" id="GO:0005886">
    <property type="term" value="C:plasma membrane"/>
    <property type="evidence" value="ECO:0007669"/>
    <property type="project" value="UniProtKB-SubCell"/>
</dbReference>
<evidence type="ECO:0000259" key="16">
    <source>
        <dbReference type="Pfam" id="PF03264"/>
    </source>
</evidence>
<dbReference type="Pfam" id="PF03264">
    <property type="entry name" value="Cytochrom_NNT"/>
    <property type="match status" value="1"/>
</dbReference>
<dbReference type="KEGG" id="dat:HRM2_00880"/>
<keyword evidence="7 12" id="KW-0479">Metal-binding</keyword>
<evidence type="ECO:0000256" key="8">
    <source>
        <dbReference type="ARBA" id="ARBA00022982"/>
    </source>
</evidence>
<dbReference type="eggNOG" id="COG3005">
    <property type="taxonomic scope" value="Bacteria"/>
</dbReference>
<keyword evidence="5 12" id="KW-0349">Heme</keyword>
<feature type="binding site" evidence="13">
    <location>
        <position position="85"/>
    </location>
    <ligand>
        <name>a menaquinol</name>
        <dbReference type="ChEBI" id="CHEBI:18151"/>
    </ligand>
</feature>
<dbReference type="GO" id="GO:0046872">
    <property type="term" value="F:metal ion binding"/>
    <property type="evidence" value="ECO:0007669"/>
    <property type="project" value="UniProtKB-KW"/>
</dbReference>
<keyword evidence="4" id="KW-1003">Cell membrane</keyword>
<dbReference type="GO" id="GO:0009061">
    <property type="term" value="P:anaerobic respiration"/>
    <property type="evidence" value="ECO:0007669"/>
    <property type="project" value="TreeGrafter"/>
</dbReference>
<evidence type="ECO:0000256" key="4">
    <source>
        <dbReference type="ARBA" id="ARBA00022475"/>
    </source>
</evidence>
<evidence type="ECO:0000256" key="10">
    <source>
        <dbReference type="ARBA" id="ARBA00023004"/>
    </source>
</evidence>
<dbReference type="InterPro" id="IPR005126">
    <property type="entry name" value="NapC/NirT_cyt_c_N"/>
</dbReference>
<keyword evidence="10 12" id="KW-0408">Iron</keyword>
<dbReference type="AlphaFoldDB" id="C0QE94"/>
<dbReference type="GO" id="GO:0019333">
    <property type="term" value="P:denitrification pathway"/>
    <property type="evidence" value="ECO:0007669"/>
    <property type="project" value="InterPro"/>
</dbReference>
<keyword evidence="6 15" id="KW-0812">Transmembrane</keyword>
<feature type="binding site" description="axial binding residue" evidence="14">
    <location>
        <position position="163"/>
    </location>
    <ligand>
        <name>heme</name>
        <dbReference type="ChEBI" id="CHEBI:30413"/>
        <label>2</label>
    </ligand>
    <ligandPart>
        <name>Fe</name>
        <dbReference type="ChEBI" id="CHEBI:18248"/>
    </ligandPart>
</feature>
<evidence type="ECO:0000256" key="11">
    <source>
        <dbReference type="ARBA" id="ARBA00023136"/>
    </source>
</evidence>
<feature type="binding site" description="covalent" evidence="13">
    <location>
        <position position="154"/>
    </location>
    <ligand>
        <name>heme</name>
        <dbReference type="ChEBI" id="CHEBI:30413"/>
        <label>4</label>
    </ligand>
</feature>
<dbReference type="RefSeq" id="WP_012662462.1">
    <property type="nucleotide sequence ID" value="NC_012108.1"/>
</dbReference>
<feature type="binding site" description="covalent" evidence="13">
    <location>
        <position position="38"/>
    </location>
    <ligand>
        <name>heme</name>
        <dbReference type="ChEBI" id="CHEBI:30413"/>
        <label>1</label>
    </ligand>
</feature>
<dbReference type="HOGENOM" id="CLU_096753_1_0_7"/>
<dbReference type="Proteomes" id="UP000000442">
    <property type="component" value="Chromosome"/>
</dbReference>
<accession>C0QE94</accession>
<evidence type="ECO:0000256" key="7">
    <source>
        <dbReference type="ARBA" id="ARBA00022723"/>
    </source>
</evidence>
<feature type="binding site" description="axial binding residue" evidence="14">
    <location>
        <position position="124"/>
    </location>
    <ligand>
        <name>heme</name>
        <dbReference type="ChEBI" id="CHEBI:30413"/>
        <label>3</label>
    </ligand>
    <ligandPart>
        <name>Fe</name>
        <dbReference type="ChEBI" id="CHEBI:18248"/>
    </ligandPart>
</feature>
<feature type="binding site" description="axial binding residue" evidence="14">
    <location>
        <position position="92"/>
    </location>
    <ligand>
        <name>heme</name>
        <dbReference type="ChEBI" id="CHEBI:30413"/>
        <label>1</label>
    </ligand>
    <ligandPart>
        <name>Fe</name>
        <dbReference type="ChEBI" id="CHEBI:18248"/>
    </ligandPart>
</feature>
<feature type="binding site" description="covalent" evidence="13">
    <location>
        <position position="120"/>
    </location>
    <ligand>
        <name>heme</name>
        <dbReference type="ChEBI" id="CHEBI:30413"/>
        <label>3</label>
    </ligand>
</feature>
<dbReference type="OrthoDB" id="9782159at2"/>
<comment type="PTM">
    <text evidence="12">Binds 4 heme groups per subunit.</text>
</comment>
<dbReference type="GO" id="GO:0020037">
    <property type="term" value="F:heme binding"/>
    <property type="evidence" value="ECO:0007669"/>
    <property type="project" value="InterPro"/>
</dbReference>
<gene>
    <name evidence="17" type="primary">napC</name>
    <name evidence="17" type="ordered locus">HRM2_00880</name>
</gene>
<evidence type="ECO:0000313" key="17">
    <source>
        <dbReference type="EMBL" id="ACN13211.1"/>
    </source>
</evidence>
<feature type="binding site" description="covalent" evidence="13">
    <location>
        <position position="157"/>
    </location>
    <ligand>
        <name>heme</name>
        <dbReference type="ChEBI" id="CHEBI:30413"/>
        <label>4</label>
    </ligand>
</feature>
<evidence type="ECO:0000256" key="14">
    <source>
        <dbReference type="PIRSR" id="PIRSR000013-2"/>
    </source>
</evidence>
<feature type="binding site" description="axial binding residue" evidence="14">
    <location>
        <position position="71"/>
    </location>
    <ligand>
        <name>heme</name>
        <dbReference type="ChEBI" id="CHEBI:30413"/>
        <label>2</label>
    </ligand>
    <ligandPart>
        <name>Fe</name>
        <dbReference type="ChEBI" id="CHEBI:18248"/>
    </ligandPart>
</feature>
<comment type="similarity">
    <text evidence="2">Belongs to the NapC/NirT/NrfH family.</text>
</comment>
<feature type="transmembrane region" description="Helical" evidence="15">
    <location>
        <begin position="7"/>
        <end position="30"/>
    </location>
</feature>
<keyword evidence="18" id="KW-1185">Reference proteome</keyword>
<evidence type="ECO:0000256" key="6">
    <source>
        <dbReference type="ARBA" id="ARBA00022692"/>
    </source>
</evidence>
<comment type="subcellular location">
    <subcellularLocation>
        <location evidence="1">Cell membrane</location>
        <topology evidence="1">Single-pass membrane protein</topology>
    </subcellularLocation>
</comment>
<reference evidence="17 18" key="1">
    <citation type="journal article" date="2009" name="Environ. Microbiol.">
        <title>Genome sequence of Desulfobacterium autotrophicum HRM2, a marine sulfate reducer oxidizing organic carbon completely to carbon dioxide.</title>
        <authorList>
            <person name="Strittmatter A.W."/>
            <person name="Liesegang H."/>
            <person name="Rabus R."/>
            <person name="Decker I."/>
            <person name="Amann J."/>
            <person name="Andres S."/>
            <person name="Henne A."/>
            <person name="Fricke W.F."/>
            <person name="Martinez-Arias R."/>
            <person name="Bartels D."/>
            <person name="Goesmann A."/>
            <person name="Krause L."/>
            <person name="Puehler A."/>
            <person name="Klenk H.P."/>
            <person name="Richter M."/>
            <person name="Schuler M."/>
            <person name="Gloeckner F.O."/>
            <person name="Meyerdierks A."/>
            <person name="Gottschalk G."/>
            <person name="Amann R."/>
        </authorList>
    </citation>
    <scope>NUCLEOTIDE SEQUENCE [LARGE SCALE GENOMIC DNA]</scope>
    <source>
        <strain evidence="18">ATCC 43914 / DSM 3382 / HRM2</strain>
    </source>
</reference>
<name>C0QE94_DESAH</name>
<evidence type="ECO:0000256" key="1">
    <source>
        <dbReference type="ARBA" id="ARBA00004162"/>
    </source>
</evidence>
<dbReference type="SUPFAM" id="SSF48695">
    <property type="entry name" value="Multiheme cytochromes"/>
    <property type="match status" value="1"/>
</dbReference>
<evidence type="ECO:0000256" key="3">
    <source>
        <dbReference type="ARBA" id="ARBA00022448"/>
    </source>
</evidence>
<evidence type="ECO:0000256" key="13">
    <source>
        <dbReference type="PIRSR" id="PIRSR000013-1"/>
    </source>
</evidence>
<feature type="domain" description="NapC/NirT cytochrome c N-terminal" evidence="16">
    <location>
        <begin position="3"/>
        <end position="166"/>
    </location>
</feature>
<evidence type="ECO:0000256" key="2">
    <source>
        <dbReference type="ARBA" id="ARBA00007395"/>
    </source>
</evidence>
<feature type="binding site" evidence="13">
    <location>
        <position position="67"/>
    </location>
    <ligand>
        <name>a menaquinol</name>
        <dbReference type="ChEBI" id="CHEBI:18151"/>
    </ligand>
</feature>
<dbReference type="InterPro" id="IPR036280">
    <property type="entry name" value="Multihaem_cyt_sf"/>
</dbReference>
<evidence type="ECO:0000256" key="12">
    <source>
        <dbReference type="PIRNR" id="PIRNR000013"/>
    </source>
</evidence>
<proteinExistence type="inferred from homology"/>
<keyword evidence="3 12" id="KW-0813">Transport</keyword>
<dbReference type="EMBL" id="CP001087">
    <property type="protein sequence ID" value="ACN13211.1"/>
    <property type="molecule type" value="Genomic_DNA"/>
</dbReference>
<dbReference type="InterPro" id="IPR024717">
    <property type="entry name" value="NapC/NirT/NrfH"/>
</dbReference>
<keyword evidence="11 15" id="KW-0472">Membrane</keyword>
<keyword evidence="8 12" id="KW-0249">Electron transport</keyword>
<comment type="cofactor">
    <cofactor evidence="13">
        <name>heme</name>
        <dbReference type="ChEBI" id="CHEBI:30413"/>
    </cofactor>
    <text evidence="13">Binds 4 heme groups per subunit.</text>
</comment>